<protein>
    <recommendedName>
        <fullName evidence="5">EF-hand domain-containing protein</fullName>
    </recommendedName>
</protein>
<organism evidence="3 4">
    <name type="scientific">Marinicauda salina</name>
    <dbReference type="NCBI Taxonomy" id="2135793"/>
    <lineage>
        <taxon>Bacteria</taxon>
        <taxon>Pseudomonadati</taxon>
        <taxon>Pseudomonadota</taxon>
        <taxon>Alphaproteobacteria</taxon>
        <taxon>Maricaulales</taxon>
        <taxon>Maricaulaceae</taxon>
        <taxon>Marinicauda</taxon>
    </lineage>
</organism>
<evidence type="ECO:0000256" key="2">
    <source>
        <dbReference type="SAM" id="SignalP"/>
    </source>
</evidence>
<keyword evidence="4" id="KW-1185">Reference proteome</keyword>
<gene>
    <name evidence="3" type="ORF">DDZ18_05645</name>
</gene>
<reference evidence="4" key="1">
    <citation type="submission" date="2018-05" db="EMBL/GenBank/DDBJ databases">
        <authorList>
            <person name="Liu B.-T."/>
        </authorList>
    </citation>
    <scope>NUCLEOTIDE SEQUENCE [LARGE SCALE GENOMIC DNA]</scope>
    <source>
        <strain evidence="4">WD6-1</strain>
    </source>
</reference>
<sequence>MPIGILARALAAACAGLALVTGGAAAQTLVELRTWYSPSRGDHFTTTQDSWAGSPGDRRSPDYRMIRSEGRIFSPDAPQPPGTVELWSFWHPGRGDNFLTSDPAWTSQATRDGYRRFRLEGYVFDRPVAGAAPLVSYWSGTRADNFASTDARLQVARGDIVPNDRSGTTLAANYRRYRTEGFVFPPAADQSDSESFGFNLSDVGYADWRPRAPGEGALPDDPLARERTVSTPLLISMIAFEDKDFGPTDLARYGRLFGDDPGNFSDMLNSTSNGRYQLDTSFLPIVRDDIRFDQLSGMKDGDDGAWALSRDGADGRARFRDLYGFDMSEYDLDGDGIERHEVEYRTRVLHLLDRRINFARYDANGDGLVDRSELMILRFGADDGIGGQMGFSLETTLDGVRVRIPVLLVARETTLAGLVHETMHAWGGVDIYGPRRALNYRATPMAAMLWDDRFMHFDPWHKARFGWVRPRFQPIDGGAGATLLGSPGHDVGRDWSRPIVFYDPARGLDEYFMVEFRTPHPADCAGSHLPDSACPRYADNGVSDAGLVVWHYRATDGASVRPADVRRRDDPDDRFAWPGDTAEDGHMLHLAVARAPDGRLGGRRYWRSRDGEIPLTWWDGSDAGVTLSVGPMTETSRALAVSWRSSGDVFRPRIDRVGVAGAVLGEYTRVAPGQTFHLDGVFGETYGGFTVSLFGEDGSHRSMSLDSFAPTRLIVTVPDDMPPGRYELALGNNRAIADGRRDRMSNAALIEIAGGGIVAQLDPEVARAMTERIGPIRLQAVEGLQAASPQQPSSAAAQQIELTPADIGLEGGRVPPIRDFSLDRPVDPHAYQPLGVAPQLDANQQVQQPAEEVERSLEDAVRDELRDALLNALGGDDPN</sequence>
<evidence type="ECO:0000313" key="3">
    <source>
        <dbReference type="EMBL" id="PWE17180.1"/>
    </source>
</evidence>
<proteinExistence type="predicted"/>
<dbReference type="OrthoDB" id="5470953at2"/>
<evidence type="ECO:0000256" key="1">
    <source>
        <dbReference type="SAM" id="MobiDB-lite"/>
    </source>
</evidence>
<feature type="signal peptide" evidence="2">
    <location>
        <begin position="1"/>
        <end position="26"/>
    </location>
</feature>
<dbReference type="Proteomes" id="UP000245168">
    <property type="component" value="Unassembled WGS sequence"/>
</dbReference>
<evidence type="ECO:0000313" key="4">
    <source>
        <dbReference type="Proteomes" id="UP000245168"/>
    </source>
</evidence>
<dbReference type="AlphaFoldDB" id="A0A2U2BT80"/>
<dbReference type="EMBL" id="QEXV01000003">
    <property type="protein sequence ID" value="PWE17180.1"/>
    <property type="molecule type" value="Genomic_DNA"/>
</dbReference>
<feature type="chain" id="PRO_5015408309" description="EF-hand domain-containing protein" evidence="2">
    <location>
        <begin position="27"/>
        <end position="879"/>
    </location>
</feature>
<dbReference type="PROSITE" id="PS00018">
    <property type="entry name" value="EF_HAND_1"/>
    <property type="match status" value="1"/>
</dbReference>
<feature type="region of interest" description="Disordered" evidence="1">
    <location>
        <begin position="807"/>
        <end position="859"/>
    </location>
</feature>
<evidence type="ECO:0008006" key="5">
    <source>
        <dbReference type="Google" id="ProtNLM"/>
    </source>
</evidence>
<keyword evidence="2" id="KW-0732">Signal</keyword>
<dbReference type="InterPro" id="IPR018247">
    <property type="entry name" value="EF_Hand_1_Ca_BS"/>
</dbReference>
<accession>A0A2U2BT80</accession>
<comment type="caution">
    <text evidence="3">The sequence shown here is derived from an EMBL/GenBank/DDBJ whole genome shotgun (WGS) entry which is preliminary data.</text>
</comment>
<name>A0A2U2BT80_9PROT</name>
<dbReference type="RefSeq" id="WP_109252411.1">
    <property type="nucleotide sequence ID" value="NZ_QEXV01000003.1"/>
</dbReference>